<name>A0A545V087_9HYPO</name>
<evidence type="ECO:0000313" key="1">
    <source>
        <dbReference type="EMBL" id="TQV95107.1"/>
    </source>
</evidence>
<keyword evidence="2" id="KW-1185">Reference proteome</keyword>
<dbReference type="Proteomes" id="UP000315783">
    <property type="component" value="Unassembled WGS sequence"/>
</dbReference>
<reference evidence="1 2" key="1">
    <citation type="journal article" date="2019" name="Appl. Microbiol. Biotechnol.">
        <title>Genome sequence of Isaria javanica and comparative genome analysis insights into family S53 peptidase evolution in fungal entomopathogens.</title>
        <authorList>
            <person name="Lin R."/>
            <person name="Zhang X."/>
            <person name="Xin B."/>
            <person name="Zou M."/>
            <person name="Gao Y."/>
            <person name="Qin F."/>
            <person name="Hu Q."/>
            <person name="Xie B."/>
            <person name="Cheng X."/>
        </authorList>
    </citation>
    <scope>NUCLEOTIDE SEQUENCE [LARGE SCALE GENOMIC DNA]</scope>
    <source>
        <strain evidence="1 2">IJ1G</strain>
    </source>
</reference>
<dbReference type="EMBL" id="SPUK01000008">
    <property type="protein sequence ID" value="TQV95107.1"/>
    <property type="molecule type" value="Genomic_DNA"/>
</dbReference>
<accession>A0A545V087</accession>
<dbReference type="AlphaFoldDB" id="A0A545V087"/>
<proteinExistence type="predicted"/>
<comment type="caution">
    <text evidence="1">The sequence shown here is derived from an EMBL/GenBank/DDBJ whole genome shotgun (WGS) entry which is preliminary data.</text>
</comment>
<gene>
    <name evidence="1" type="ORF">IF1G_06094</name>
</gene>
<organism evidence="1 2">
    <name type="scientific">Cordyceps javanica</name>
    <dbReference type="NCBI Taxonomy" id="43265"/>
    <lineage>
        <taxon>Eukaryota</taxon>
        <taxon>Fungi</taxon>
        <taxon>Dikarya</taxon>
        <taxon>Ascomycota</taxon>
        <taxon>Pezizomycotina</taxon>
        <taxon>Sordariomycetes</taxon>
        <taxon>Hypocreomycetidae</taxon>
        <taxon>Hypocreales</taxon>
        <taxon>Cordycipitaceae</taxon>
        <taxon>Cordyceps</taxon>
    </lineage>
</organism>
<sequence length="50" mass="5527">MPRARRRGCKECIPEEESCSLNAVFRFGADKVQQEAQLRPLAEGQVGGAH</sequence>
<protein>
    <submittedName>
        <fullName evidence="1">Uncharacterized protein</fullName>
    </submittedName>
</protein>
<evidence type="ECO:0000313" key="2">
    <source>
        <dbReference type="Proteomes" id="UP000315783"/>
    </source>
</evidence>